<dbReference type="PROSITE" id="PS50005">
    <property type="entry name" value="TPR"/>
    <property type="match status" value="3"/>
</dbReference>
<reference evidence="5 6" key="1">
    <citation type="submission" date="2019-07" db="EMBL/GenBank/DDBJ databases">
        <title>Deinococcus detaillus sp. nov., isolated from humus soil in Antarctica.</title>
        <authorList>
            <person name="Zhang K."/>
        </authorList>
    </citation>
    <scope>NUCLEOTIDE SEQUENCE [LARGE SCALE GENOMIC DNA]</scope>
    <source>
        <strain evidence="5 6">H1</strain>
    </source>
</reference>
<gene>
    <name evidence="5" type="ORF">FNU79_07760</name>
</gene>
<feature type="repeat" description="TPR" evidence="3">
    <location>
        <begin position="92"/>
        <end position="125"/>
    </location>
</feature>
<organism evidence="5 6">
    <name type="scientific">Deinococcus detaillensis</name>
    <dbReference type="NCBI Taxonomy" id="2592048"/>
    <lineage>
        <taxon>Bacteria</taxon>
        <taxon>Thermotogati</taxon>
        <taxon>Deinococcota</taxon>
        <taxon>Deinococci</taxon>
        <taxon>Deinococcales</taxon>
        <taxon>Deinococcaceae</taxon>
        <taxon>Deinococcus</taxon>
    </lineage>
</organism>
<dbReference type="Gene3D" id="1.25.40.10">
    <property type="entry name" value="Tetratricopeptide repeat domain"/>
    <property type="match status" value="3"/>
</dbReference>
<dbReference type="PANTHER" id="PTHR44186:SF1">
    <property type="entry name" value="BARDET-BIEDL SYNDROME 4 PROTEIN"/>
    <property type="match status" value="1"/>
</dbReference>
<evidence type="ECO:0000256" key="3">
    <source>
        <dbReference type="PROSITE-ProRule" id="PRU00339"/>
    </source>
</evidence>
<feature type="region of interest" description="Disordered" evidence="4">
    <location>
        <begin position="58"/>
        <end position="85"/>
    </location>
</feature>
<dbReference type="Proteomes" id="UP000316092">
    <property type="component" value="Unassembled WGS sequence"/>
</dbReference>
<dbReference type="AlphaFoldDB" id="A0A553V1B9"/>
<keyword evidence="1" id="KW-0677">Repeat</keyword>
<comment type="caution">
    <text evidence="5">The sequence shown here is derived from an EMBL/GenBank/DDBJ whole genome shotgun (WGS) entry which is preliminary data.</text>
</comment>
<feature type="repeat" description="TPR" evidence="3">
    <location>
        <begin position="248"/>
        <end position="281"/>
    </location>
</feature>
<dbReference type="SUPFAM" id="SSF81901">
    <property type="entry name" value="HCP-like"/>
    <property type="match status" value="1"/>
</dbReference>
<accession>A0A553V1B9</accession>
<dbReference type="Pfam" id="PF13414">
    <property type="entry name" value="TPR_11"/>
    <property type="match status" value="1"/>
</dbReference>
<name>A0A553V1B9_9DEIO</name>
<dbReference type="Pfam" id="PF13432">
    <property type="entry name" value="TPR_16"/>
    <property type="match status" value="2"/>
</dbReference>
<proteinExistence type="predicted"/>
<dbReference type="InterPro" id="IPR011990">
    <property type="entry name" value="TPR-like_helical_dom_sf"/>
</dbReference>
<dbReference type="SMART" id="SM00028">
    <property type="entry name" value="TPR"/>
    <property type="match status" value="6"/>
</dbReference>
<dbReference type="InterPro" id="IPR019734">
    <property type="entry name" value="TPR_rpt"/>
</dbReference>
<evidence type="ECO:0000256" key="1">
    <source>
        <dbReference type="ARBA" id="ARBA00022737"/>
    </source>
</evidence>
<evidence type="ECO:0000313" key="6">
    <source>
        <dbReference type="Proteomes" id="UP000316092"/>
    </source>
</evidence>
<dbReference type="EMBL" id="VKDB01000006">
    <property type="protein sequence ID" value="TSA86204.1"/>
    <property type="molecule type" value="Genomic_DNA"/>
</dbReference>
<keyword evidence="2 3" id="KW-0802">TPR repeat</keyword>
<evidence type="ECO:0000313" key="5">
    <source>
        <dbReference type="EMBL" id="TSA86204.1"/>
    </source>
</evidence>
<keyword evidence="6" id="KW-1185">Reference proteome</keyword>
<evidence type="ECO:0000256" key="2">
    <source>
        <dbReference type="ARBA" id="ARBA00022803"/>
    </source>
</evidence>
<dbReference type="PANTHER" id="PTHR44186">
    <property type="match status" value="1"/>
</dbReference>
<feature type="repeat" description="TPR" evidence="3">
    <location>
        <begin position="214"/>
        <end position="247"/>
    </location>
</feature>
<protein>
    <submittedName>
        <fullName evidence="5">Tetratricopeptide repeat protein</fullName>
    </submittedName>
</protein>
<evidence type="ECO:0000256" key="4">
    <source>
        <dbReference type="SAM" id="MobiDB-lite"/>
    </source>
</evidence>
<dbReference type="OrthoDB" id="9814069at2"/>
<sequence>MAPNLAPRSAWPKVVLDSCLAHGLSPQSSVQRRHSQSRRAAALLVALGLTLSAAQTAAPAAPSSTPPATTAPSVPAAPAPAAGLPAKPRPPAANYVALGVLYYDQGNFGDAYLAFRTAAEADPSISGALLGLGRTQSRLRLYGPALDTLKKLVAQDPRNVSGYLALAQAYQAQYVGTSDRNPILGNLDAALKVLDAGEAATRGGESDKLDLNLSKIYNERGYIYRLQQQSDKAIETFKKANTLNPDNGIILYNIGDMYYATGDIPQALNYLQLAVIADPGDPFNRAYYAKLLALSGNINAAKSEAAQAARVAPQNPYAVGQYGVVSYLAKDAKTARAQLMASIKLDPLRYPEFYYYMGRLELDQGNLKEARNNLTKSVALASTTPEYLYYLGLSYERSGQDAAPDKIKALDSYSRAARLAPNYQLALDGVQRMR</sequence>
<dbReference type="SUPFAM" id="SSF48452">
    <property type="entry name" value="TPR-like"/>
    <property type="match status" value="1"/>
</dbReference>